<evidence type="ECO:0000256" key="5">
    <source>
        <dbReference type="ARBA" id="ARBA00022692"/>
    </source>
</evidence>
<accession>A0A5E7NTX4</accession>
<evidence type="ECO:0000256" key="8">
    <source>
        <dbReference type="ARBA" id="ARBA00023136"/>
    </source>
</evidence>
<feature type="domain" description="Type II secretion system protein GspC N-terminal" evidence="10">
    <location>
        <begin position="94"/>
        <end position="143"/>
    </location>
</feature>
<reference evidence="11 12" key="1">
    <citation type="submission" date="2019-09" db="EMBL/GenBank/DDBJ databases">
        <authorList>
            <person name="Chandra G."/>
            <person name="Truman W A."/>
        </authorList>
    </citation>
    <scope>NUCLEOTIDE SEQUENCE [LARGE SCALE GENOMIC DNA]</scope>
    <source>
        <strain evidence="11">PS854</strain>
    </source>
</reference>
<evidence type="ECO:0000259" key="10">
    <source>
        <dbReference type="Pfam" id="PF11356"/>
    </source>
</evidence>
<dbReference type="Pfam" id="PF11356">
    <property type="entry name" value="T2SSC"/>
    <property type="match status" value="1"/>
</dbReference>
<evidence type="ECO:0000313" key="12">
    <source>
        <dbReference type="Proteomes" id="UP000327111"/>
    </source>
</evidence>
<keyword evidence="6" id="KW-0653">Protein transport</keyword>
<keyword evidence="7 9" id="KW-1133">Transmembrane helix</keyword>
<feature type="transmembrane region" description="Helical" evidence="9">
    <location>
        <begin position="12"/>
        <end position="32"/>
    </location>
</feature>
<keyword evidence="4" id="KW-0997">Cell inner membrane</keyword>
<protein>
    <recommendedName>
        <fullName evidence="10">Type II secretion system protein GspC N-terminal domain-containing protein</fullName>
    </recommendedName>
</protein>
<comment type="subcellular location">
    <subcellularLocation>
        <location evidence="1">Cell inner membrane</location>
    </subcellularLocation>
</comment>
<evidence type="ECO:0000256" key="3">
    <source>
        <dbReference type="ARBA" id="ARBA00022475"/>
    </source>
</evidence>
<proteinExistence type="predicted"/>
<name>A0A5E7NTX4_PSEFL</name>
<evidence type="ECO:0000313" key="11">
    <source>
        <dbReference type="EMBL" id="VVP38913.1"/>
    </source>
</evidence>
<evidence type="ECO:0000256" key="6">
    <source>
        <dbReference type="ARBA" id="ARBA00022927"/>
    </source>
</evidence>
<keyword evidence="5 9" id="KW-0812">Transmembrane</keyword>
<gene>
    <name evidence="11" type="ORF">PS854_04717</name>
</gene>
<dbReference type="AlphaFoldDB" id="A0A5E7NTX4"/>
<evidence type="ECO:0000256" key="4">
    <source>
        <dbReference type="ARBA" id="ARBA00022519"/>
    </source>
</evidence>
<dbReference type="InterPro" id="IPR024961">
    <property type="entry name" value="T2SS_GspC_N"/>
</dbReference>
<dbReference type="Proteomes" id="UP000327111">
    <property type="component" value="Unassembled WGS sequence"/>
</dbReference>
<sequence>MKFSLKVMTRFASRPIVGLLILPLGCGVFVVWQEWIFREQFAQALPAMTKVTTEPAHVPLDATAVATVFGLSPDTTLRASTEPLVLQACFVVGSGLSRALLVDAQGSRLYQVGERLPGGSVLRRVEVDQVVLWNNGREERLTLQSPAAPFLRPFKSPTELHNPVASARFLRPLSGPSE</sequence>
<keyword evidence="3" id="KW-1003">Cell membrane</keyword>
<evidence type="ECO:0000256" key="1">
    <source>
        <dbReference type="ARBA" id="ARBA00004533"/>
    </source>
</evidence>
<dbReference type="GO" id="GO:0005886">
    <property type="term" value="C:plasma membrane"/>
    <property type="evidence" value="ECO:0007669"/>
    <property type="project" value="UniProtKB-SubCell"/>
</dbReference>
<evidence type="ECO:0000256" key="9">
    <source>
        <dbReference type="SAM" id="Phobius"/>
    </source>
</evidence>
<dbReference type="RefSeq" id="WP_224791297.1">
    <property type="nucleotide sequence ID" value="NZ_CABVIF010000011.1"/>
</dbReference>
<evidence type="ECO:0000256" key="7">
    <source>
        <dbReference type="ARBA" id="ARBA00022989"/>
    </source>
</evidence>
<organism evidence="11 12">
    <name type="scientific">Pseudomonas fluorescens</name>
    <dbReference type="NCBI Taxonomy" id="294"/>
    <lineage>
        <taxon>Bacteria</taxon>
        <taxon>Pseudomonadati</taxon>
        <taxon>Pseudomonadota</taxon>
        <taxon>Gammaproteobacteria</taxon>
        <taxon>Pseudomonadales</taxon>
        <taxon>Pseudomonadaceae</taxon>
        <taxon>Pseudomonas</taxon>
    </lineage>
</organism>
<evidence type="ECO:0000256" key="2">
    <source>
        <dbReference type="ARBA" id="ARBA00022448"/>
    </source>
</evidence>
<dbReference type="GO" id="GO:0015031">
    <property type="term" value="P:protein transport"/>
    <property type="evidence" value="ECO:0007669"/>
    <property type="project" value="UniProtKB-KW"/>
</dbReference>
<dbReference type="Gene3D" id="2.30.30.830">
    <property type="match status" value="1"/>
</dbReference>
<dbReference type="EMBL" id="CABVIF010000011">
    <property type="protein sequence ID" value="VVP38913.1"/>
    <property type="molecule type" value="Genomic_DNA"/>
</dbReference>
<keyword evidence="8 9" id="KW-0472">Membrane</keyword>
<keyword evidence="2" id="KW-0813">Transport</keyword>